<dbReference type="PANTHER" id="PTHR23530:SF1">
    <property type="entry name" value="PERMEASE, MAJOR FACILITATOR SUPERFAMILY-RELATED"/>
    <property type="match status" value="1"/>
</dbReference>
<feature type="transmembrane region" description="Helical" evidence="2">
    <location>
        <begin position="293"/>
        <end position="312"/>
    </location>
</feature>
<dbReference type="AlphaFoldDB" id="A0A2S6HWR7"/>
<proteinExistence type="predicted"/>
<comment type="subcellular location">
    <subcellularLocation>
        <location evidence="1">Cell membrane</location>
        <topology evidence="1">Multi-pass membrane protein</topology>
    </subcellularLocation>
</comment>
<feature type="transmembrane region" description="Helical" evidence="2">
    <location>
        <begin position="7"/>
        <end position="25"/>
    </location>
</feature>
<feature type="transmembrane region" description="Helical" evidence="2">
    <location>
        <begin position="267"/>
        <end position="287"/>
    </location>
</feature>
<dbReference type="Proteomes" id="UP000237749">
    <property type="component" value="Unassembled WGS sequence"/>
</dbReference>
<keyword evidence="2" id="KW-1133">Transmembrane helix</keyword>
<keyword evidence="4" id="KW-1185">Reference proteome</keyword>
<dbReference type="InterPro" id="IPR011701">
    <property type="entry name" value="MFS"/>
</dbReference>
<dbReference type="OrthoDB" id="9816124at2"/>
<feature type="transmembrane region" description="Helical" evidence="2">
    <location>
        <begin position="241"/>
        <end position="260"/>
    </location>
</feature>
<feature type="transmembrane region" description="Helical" evidence="2">
    <location>
        <begin position="130"/>
        <end position="151"/>
    </location>
</feature>
<gene>
    <name evidence="3" type="ORF">BXY41_10263</name>
</gene>
<dbReference type="GO" id="GO:0005886">
    <property type="term" value="C:plasma membrane"/>
    <property type="evidence" value="ECO:0007669"/>
    <property type="project" value="UniProtKB-SubCell"/>
</dbReference>
<sequence length="385" mass="42313">MKDKKNIYLLYALSFLQGLVFYGPVATLYRQAAGVSVFQITVIESISLALCIALEMPWGLVADRIGYRKTMIITCGIYFISKVVFWKADGFGLFLLERLLLSVVMAGMSGCDLSILYFSCREEESQQVFGIYQSLGMAGLLLASLSYSVFIGDNYRLAGFFTMAAYGVAAVLVFGLKEVKEPEKEKKSSMHFFHTFLDVVKDRYFLLGMVGITLLEETNQTITVFLNQLQYVKCGMEPKTMGYVFIMVTLSGIAGGMWSCRLNKKMGILPFTIALFLGGGMSCLVLFQTKSGLLSVLSIIILRLASSLFGPLKARLQNCRVTSTDRATVLSIYAVIGEACGTGTNLIFGKAAAADLTYAMLWGSLLCMVGGVLFVISHLKMIKNN</sequence>
<feature type="transmembrane region" description="Helical" evidence="2">
    <location>
        <begin position="157"/>
        <end position="176"/>
    </location>
</feature>
<dbReference type="Gene3D" id="1.20.1250.20">
    <property type="entry name" value="MFS general substrate transporter like domains"/>
    <property type="match status" value="1"/>
</dbReference>
<keyword evidence="2" id="KW-0472">Membrane</keyword>
<evidence type="ECO:0000256" key="2">
    <source>
        <dbReference type="SAM" id="Phobius"/>
    </source>
</evidence>
<evidence type="ECO:0000256" key="1">
    <source>
        <dbReference type="ARBA" id="ARBA00004651"/>
    </source>
</evidence>
<comment type="caution">
    <text evidence="3">The sequence shown here is derived from an EMBL/GenBank/DDBJ whole genome shotgun (WGS) entry which is preliminary data.</text>
</comment>
<protein>
    <submittedName>
        <fullName evidence="3">Putative MFS family arabinose efflux permease</fullName>
    </submittedName>
</protein>
<name>A0A2S6HWR7_9FIRM</name>
<organism evidence="3 4">
    <name type="scientific">Lacrimispora xylanisolvens</name>
    <dbReference type="NCBI Taxonomy" id="384636"/>
    <lineage>
        <taxon>Bacteria</taxon>
        <taxon>Bacillati</taxon>
        <taxon>Bacillota</taxon>
        <taxon>Clostridia</taxon>
        <taxon>Lachnospirales</taxon>
        <taxon>Lachnospiraceae</taxon>
        <taxon>Lacrimispora</taxon>
    </lineage>
</organism>
<keyword evidence="2" id="KW-0812">Transmembrane</keyword>
<dbReference type="Pfam" id="PF07690">
    <property type="entry name" value="MFS_1"/>
    <property type="match status" value="1"/>
</dbReference>
<evidence type="ECO:0000313" key="4">
    <source>
        <dbReference type="Proteomes" id="UP000237749"/>
    </source>
</evidence>
<dbReference type="InterPro" id="IPR036259">
    <property type="entry name" value="MFS_trans_sf"/>
</dbReference>
<feature type="transmembrane region" description="Helical" evidence="2">
    <location>
        <begin position="196"/>
        <end position="215"/>
    </location>
</feature>
<dbReference type="CDD" id="cd06174">
    <property type="entry name" value="MFS"/>
    <property type="match status" value="1"/>
</dbReference>
<reference evidence="3 4" key="1">
    <citation type="submission" date="2018-02" db="EMBL/GenBank/DDBJ databases">
        <title>Genomic Encyclopedia of Archaeal and Bacterial Type Strains, Phase II (KMG-II): from individual species to whole genera.</title>
        <authorList>
            <person name="Goeker M."/>
        </authorList>
    </citation>
    <scope>NUCLEOTIDE SEQUENCE [LARGE SCALE GENOMIC DNA]</scope>
    <source>
        <strain evidence="3 4">DSM 3808</strain>
    </source>
</reference>
<dbReference type="GO" id="GO:0022857">
    <property type="term" value="F:transmembrane transporter activity"/>
    <property type="evidence" value="ECO:0007669"/>
    <property type="project" value="InterPro"/>
</dbReference>
<feature type="transmembrane region" description="Helical" evidence="2">
    <location>
        <begin position="359"/>
        <end position="379"/>
    </location>
</feature>
<dbReference type="SUPFAM" id="SSF103473">
    <property type="entry name" value="MFS general substrate transporter"/>
    <property type="match status" value="1"/>
</dbReference>
<feature type="transmembrane region" description="Helical" evidence="2">
    <location>
        <begin position="70"/>
        <end position="87"/>
    </location>
</feature>
<evidence type="ECO:0000313" key="3">
    <source>
        <dbReference type="EMBL" id="PPK82375.1"/>
    </source>
</evidence>
<feature type="transmembrane region" description="Helical" evidence="2">
    <location>
        <begin position="99"/>
        <end position="118"/>
    </location>
</feature>
<dbReference type="PANTHER" id="PTHR23530">
    <property type="entry name" value="TRANSPORT PROTEIN-RELATED"/>
    <property type="match status" value="1"/>
</dbReference>
<dbReference type="RefSeq" id="WP_104434788.1">
    <property type="nucleotide sequence ID" value="NZ_PTJA01000002.1"/>
</dbReference>
<accession>A0A2S6HWR7</accession>
<feature type="transmembrane region" description="Helical" evidence="2">
    <location>
        <begin position="37"/>
        <end position="58"/>
    </location>
</feature>
<dbReference type="EMBL" id="PTJA01000002">
    <property type="protein sequence ID" value="PPK82375.1"/>
    <property type="molecule type" value="Genomic_DNA"/>
</dbReference>
<dbReference type="InterPro" id="IPR053160">
    <property type="entry name" value="MFS_DHA3_Transporter"/>
</dbReference>
<feature type="transmembrane region" description="Helical" evidence="2">
    <location>
        <begin position="332"/>
        <end position="353"/>
    </location>
</feature>